<dbReference type="PANTHER" id="PTHR35526:SF6">
    <property type="entry name" value="SLR1861 PROTEIN"/>
    <property type="match status" value="1"/>
</dbReference>
<dbReference type="Proteomes" id="UP001524383">
    <property type="component" value="Unassembled WGS sequence"/>
</dbReference>
<feature type="domain" description="Histidine kinase/HSP90-like ATPase" evidence="2">
    <location>
        <begin position="7"/>
        <end position="129"/>
    </location>
</feature>
<dbReference type="CDD" id="cd16936">
    <property type="entry name" value="HATPase_RsbW-like"/>
    <property type="match status" value="1"/>
</dbReference>
<dbReference type="Gene3D" id="3.30.565.10">
    <property type="entry name" value="Histidine kinase-like ATPase, C-terminal domain"/>
    <property type="match status" value="1"/>
</dbReference>
<evidence type="ECO:0000313" key="4">
    <source>
        <dbReference type="Proteomes" id="UP001524383"/>
    </source>
</evidence>
<dbReference type="AlphaFoldDB" id="A0ABD4TKD5"/>
<dbReference type="SUPFAM" id="SSF55874">
    <property type="entry name" value="ATPase domain of HSP90 chaperone/DNA topoisomerase II/histidine kinase"/>
    <property type="match status" value="1"/>
</dbReference>
<protein>
    <submittedName>
        <fullName evidence="3">ATP-binding protein</fullName>
    </submittedName>
</protein>
<dbReference type="EMBL" id="VOTZ01000022">
    <property type="protein sequence ID" value="MCQ1539206.1"/>
    <property type="molecule type" value="Genomic_DNA"/>
</dbReference>
<sequence>MFVSRSFQADIDLLPDMTAFLEASLEEAGAGPKESFDLQLSADEIFTNISLYAYQEKVGEVEITISSTEDAITITFTDSGTPFNPLSLPQPDITLGIDERKIGGLGIHLVRELMDTVTYQRRDEKNILFIEKHRESTRK</sequence>
<name>A0ABD4TKD5_9EURY</name>
<dbReference type="RefSeq" id="WP_255333172.1">
    <property type="nucleotide sequence ID" value="NZ_VOTZ01000022.1"/>
</dbReference>
<evidence type="ECO:0000256" key="1">
    <source>
        <dbReference type="ARBA" id="ARBA00022527"/>
    </source>
</evidence>
<accession>A0ABD4TKD5</accession>
<dbReference type="InterPro" id="IPR003594">
    <property type="entry name" value="HATPase_dom"/>
</dbReference>
<keyword evidence="3" id="KW-0067">ATP-binding</keyword>
<keyword evidence="1" id="KW-0723">Serine/threonine-protein kinase</keyword>
<dbReference type="GO" id="GO:0004674">
    <property type="term" value="F:protein serine/threonine kinase activity"/>
    <property type="evidence" value="ECO:0007669"/>
    <property type="project" value="UniProtKB-KW"/>
</dbReference>
<keyword evidence="1" id="KW-0418">Kinase</keyword>
<evidence type="ECO:0000313" key="3">
    <source>
        <dbReference type="EMBL" id="MCQ1539206.1"/>
    </source>
</evidence>
<dbReference type="InterPro" id="IPR036890">
    <property type="entry name" value="HATPase_C_sf"/>
</dbReference>
<reference evidence="3 4" key="1">
    <citation type="submission" date="2019-08" db="EMBL/GenBank/DDBJ databases">
        <authorList>
            <person name="Chen S.-C."/>
            <person name="Lai M.-C."/>
            <person name="You Y.-T."/>
        </authorList>
    </citation>
    <scope>NUCLEOTIDE SEQUENCE [LARGE SCALE GENOMIC DNA]</scope>
    <source>
        <strain evidence="3 4">P2F9704a</strain>
    </source>
</reference>
<keyword evidence="1" id="KW-0808">Transferase</keyword>
<organism evidence="3 4">
    <name type="scientific">Methanocalculus taiwanensis</name>
    <dbReference type="NCBI Taxonomy" id="106207"/>
    <lineage>
        <taxon>Archaea</taxon>
        <taxon>Methanobacteriati</taxon>
        <taxon>Methanobacteriota</taxon>
        <taxon>Stenosarchaea group</taxon>
        <taxon>Methanomicrobia</taxon>
        <taxon>Methanomicrobiales</taxon>
        <taxon>Methanocalculaceae</taxon>
        <taxon>Methanocalculus</taxon>
    </lineage>
</organism>
<gene>
    <name evidence="3" type="ORF">FTO68_09470</name>
</gene>
<comment type="caution">
    <text evidence="3">The sequence shown here is derived from an EMBL/GenBank/DDBJ whole genome shotgun (WGS) entry which is preliminary data.</text>
</comment>
<dbReference type="GO" id="GO:0005524">
    <property type="term" value="F:ATP binding"/>
    <property type="evidence" value="ECO:0007669"/>
    <property type="project" value="UniProtKB-KW"/>
</dbReference>
<evidence type="ECO:0000259" key="2">
    <source>
        <dbReference type="Pfam" id="PF13581"/>
    </source>
</evidence>
<dbReference type="PANTHER" id="PTHR35526">
    <property type="entry name" value="ANTI-SIGMA-F FACTOR RSBW-RELATED"/>
    <property type="match status" value="1"/>
</dbReference>
<proteinExistence type="predicted"/>
<dbReference type="InterPro" id="IPR050267">
    <property type="entry name" value="Anti-sigma-factor_SerPK"/>
</dbReference>
<keyword evidence="3" id="KW-0547">Nucleotide-binding</keyword>
<keyword evidence="4" id="KW-1185">Reference proteome</keyword>
<dbReference type="Pfam" id="PF13581">
    <property type="entry name" value="HATPase_c_2"/>
    <property type="match status" value="1"/>
</dbReference>